<dbReference type="GO" id="GO:0004822">
    <property type="term" value="F:isoleucine-tRNA ligase activity"/>
    <property type="evidence" value="ECO:0007669"/>
    <property type="project" value="UniProtKB-UniRule"/>
</dbReference>
<dbReference type="Gene3D" id="1.10.730.10">
    <property type="entry name" value="Isoleucyl-tRNA Synthetase, Domain 1"/>
    <property type="match status" value="1"/>
</dbReference>
<dbReference type="GO" id="GO:0006428">
    <property type="term" value="P:isoleucyl-tRNA aminoacylation"/>
    <property type="evidence" value="ECO:0007669"/>
    <property type="project" value="UniProtKB-UniRule"/>
</dbReference>
<evidence type="ECO:0000259" key="10">
    <source>
        <dbReference type="Pfam" id="PF00133"/>
    </source>
</evidence>
<proteinExistence type="predicted"/>
<sequence length="972" mass="112929">MPTKPYFDPVDPKPNFPEIEKTLQKEWEKKGIVKKYLDKNKASKKYYSFLDGPITANNPMGVHHAWGRTYKDLYQRYKNMNGFRERFQNGFDCQGLWVEVEVEKELGLKTKRDIESLVPGDKKKSIAKFVELCRDRVNKFADIQTQQSKRLAYFMDWDNSYYTMSDENNYMIWHFLKKCHDDGLIYKGTDSVPWCPRCGTAISQHEMLTEDYKDVTHESVYFELPIEDHDSQYLLVWTTTPWTIPANVAVAVDPKLDYSLVKGETGNKYWVASELVNKVFKKSTKEIEKTVKGKDLVGLKYRAPFDNLPEVAKVKKDNPDRFHRVIASDARILPITTSEGTGLVHTATGAGTEDFALGKKLGLPVLPVIEEDASYMSGFGYLTGKNAKKNPELILDFLLKNDPKKNDDWVFRIEKYRHRYPACWRCKTELVWRVVDEWYIAMDKPSRKTLRERMIAVVKKIEWMPEFGLKRELDWLKNMHDWLISKKRYWGLSLPIWECKSCGNFEVIGSREELKEKSISGWEEYKDHSPHRPYIDEVKIKCSKCGKEIERIPDVGNPWLDAGIVPFSTISSDNKQPLYLDNRTEWEKWFPADFITESFPGQFKNWFYSVIAMSTVLEDKEPYKRVLGFATLFDEHGKPMHKSAGNMIEFNEGADKIGVDVMRLMYTRQNPSDNLPFGYHKADEVRRQFHLKLWNIYNFFITYANLDGWCPSKPELDTVKLTMLDKWILSRLDGTIGEVTKNLEAYRADNATLALEDLVEDLSNWYIRRSRDRVGPELYGVLYFTLGNLCRLLAPFAPHISEIIYQNLEKSGSVHLASWPKKIGMRDKKLELEINNLRVAVENAHAERKALRIPVRQPLAELKSTLPFSAPPDNLHYLLMEEVNVKKWTTKKASQLKSTFDTKISPSLKEEADTRELIRKVQQARRAMGISLVQKIKITSPWLPKEEKNLTWLAEKTLSSSVSKGEFKIITS</sequence>
<dbReference type="PATRIC" id="fig|1618578.3.peg.612"/>
<keyword evidence="6 12" id="KW-0030">Aminoacyl-tRNA synthetase</keyword>
<evidence type="ECO:0000256" key="5">
    <source>
        <dbReference type="ARBA" id="ARBA00022917"/>
    </source>
</evidence>
<evidence type="ECO:0000256" key="7">
    <source>
        <dbReference type="ARBA" id="ARBA00025217"/>
    </source>
</evidence>
<feature type="domain" description="Methionyl/Valyl/Leucyl/Isoleucyl-tRNA synthetase anticodon-binding" evidence="11">
    <location>
        <begin position="725"/>
        <end position="859"/>
    </location>
</feature>
<dbReference type="Gene3D" id="3.90.740.10">
    <property type="entry name" value="Valyl/Leucyl/Isoleucyl-tRNA synthetase, editing domain"/>
    <property type="match status" value="1"/>
</dbReference>
<comment type="caution">
    <text evidence="12">The sequence shown here is derived from an EMBL/GenBank/DDBJ whole genome shotgun (WGS) entry which is preliminary data.</text>
</comment>
<dbReference type="GO" id="GO:0002161">
    <property type="term" value="F:aminoacyl-tRNA deacylase activity"/>
    <property type="evidence" value="ECO:0007669"/>
    <property type="project" value="InterPro"/>
</dbReference>
<name>A0A0G1DH17_9BACT</name>
<evidence type="ECO:0000313" key="12">
    <source>
        <dbReference type="EMBL" id="KKS97140.1"/>
    </source>
</evidence>
<dbReference type="SUPFAM" id="SSF52374">
    <property type="entry name" value="Nucleotidylyl transferase"/>
    <property type="match status" value="1"/>
</dbReference>
<evidence type="ECO:0000256" key="4">
    <source>
        <dbReference type="ARBA" id="ARBA00022840"/>
    </source>
</evidence>
<dbReference type="Gene3D" id="3.40.50.620">
    <property type="entry name" value="HUPs"/>
    <property type="match status" value="2"/>
</dbReference>
<dbReference type="PANTHER" id="PTHR42780:SF1">
    <property type="entry name" value="ISOLEUCINE--TRNA LIGASE, CYTOPLASMIC"/>
    <property type="match status" value="1"/>
</dbReference>
<dbReference type="PRINTS" id="PR00984">
    <property type="entry name" value="TRNASYNTHILE"/>
</dbReference>
<dbReference type="InterPro" id="IPR009008">
    <property type="entry name" value="Val/Leu/Ile-tRNA-synth_edit"/>
</dbReference>
<evidence type="ECO:0000256" key="9">
    <source>
        <dbReference type="NCBIfam" id="TIGR00392"/>
    </source>
</evidence>
<dbReference type="SUPFAM" id="SSF47323">
    <property type="entry name" value="Anticodon-binding domain of a subclass of class I aminoacyl-tRNA synthetases"/>
    <property type="match status" value="1"/>
</dbReference>
<evidence type="ECO:0000313" key="13">
    <source>
        <dbReference type="Proteomes" id="UP000034090"/>
    </source>
</evidence>
<dbReference type="Pfam" id="PF00133">
    <property type="entry name" value="tRNA-synt_1"/>
    <property type="match status" value="1"/>
</dbReference>
<evidence type="ECO:0000256" key="2">
    <source>
        <dbReference type="ARBA" id="ARBA00022598"/>
    </source>
</evidence>
<dbReference type="AlphaFoldDB" id="A0A0G1DH17"/>
<dbReference type="Pfam" id="PF08264">
    <property type="entry name" value="Anticodon_1"/>
    <property type="match status" value="1"/>
</dbReference>
<keyword evidence="5" id="KW-0648">Protein biosynthesis</keyword>
<evidence type="ECO:0000256" key="3">
    <source>
        <dbReference type="ARBA" id="ARBA00022741"/>
    </source>
</evidence>
<dbReference type="STRING" id="1618578.UV74_C0013G0262"/>
<feature type="domain" description="Aminoacyl-tRNA synthetase class Ia" evidence="10">
    <location>
        <begin position="23"/>
        <end position="667"/>
    </location>
</feature>
<dbReference type="GO" id="GO:0005737">
    <property type="term" value="C:cytoplasm"/>
    <property type="evidence" value="ECO:0007669"/>
    <property type="project" value="UniProtKB-UniRule"/>
</dbReference>
<dbReference type="InterPro" id="IPR002300">
    <property type="entry name" value="aa-tRNA-synth_Ia"/>
</dbReference>
<dbReference type="Proteomes" id="UP000034090">
    <property type="component" value="Unassembled WGS sequence"/>
</dbReference>
<comment type="catalytic activity">
    <reaction evidence="8">
        <text>tRNA(Ile) + L-isoleucine + ATP = L-isoleucyl-tRNA(Ile) + AMP + diphosphate</text>
        <dbReference type="Rhea" id="RHEA:11060"/>
        <dbReference type="Rhea" id="RHEA-COMP:9666"/>
        <dbReference type="Rhea" id="RHEA-COMP:9695"/>
        <dbReference type="ChEBI" id="CHEBI:30616"/>
        <dbReference type="ChEBI" id="CHEBI:33019"/>
        <dbReference type="ChEBI" id="CHEBI:58045"/>
        <dbReference type="ChEBI" id="CHEBI:78442"/>
        <dbReference type="ChEBI" id="CHEBI:78528"/>
        <dbReference type="ChEBI" id="CHEBI:456215"/>
        <dbReference type="EC" id="6.1.1.5"/>
    </reaction>
</comment>
<evidence type="ECO:0000256" key="1">
    <source>
        <dbReference type="ARBA" id="ARBA00013165"/>
    </source>
</evidence>
<dbReference type="InterPro" id="IPR002301">
    <property type="entry name" value="Ile-tRNA-ligase"/>
</dbReference>
<dbReference type="GO" id="GO:0005524">
    <property type="term" value="F:ATP binding"/>
    <property type="evidence" value="ECO:0007669"/>
    <property type="project" value="UniProtKB-KW"/>
</dbReference>
<dbReference type="Pfam" id="PF19302">
    <property type="entry name" value="DUF5915"/>
    <property type="match status" value="1"/>
</dbReference>
<dbReference type="EC" id="6.1.1.5" evidence="1 9"/>
<evidence type="ECO:0000259" key="11">
    <source>
        <dbReference type="Pfam" id="PF08264"/>
    </source>
</evidence>
<organism evidence="12 13">
    <name type="scientific">Candidatus Woesebacteria bacterium GW2011_GWB1_43_14</name>
    <dbReference type="NCBI Taxonomy" id="1618578"/>
    <lineage>
        <taxon>Bacteria</taxon>
        <taxon>Candidatus Woeseibacteriota</taxon>
    </lineage>
</organism>
<protein>
    <recommendedName>
        <fullName evidence="1 9">Isoleucine--tRNA ligase</fullName>
        <ecNumber evidence="1 9">6.1.1.5</ecNumber>
    </recommendedName>
</protein>
<dbReference type="NCBIfam" id="TIGR00392">
    <property type="entry name" value="ileS"/>
    <property type="match status" value="1"/>
</dbReference>
<dbReference type="InterPro" id="IPR033709">
    <property type="entry name" value="Anticodon_Ile_ABEc"/>
</dbReference>
<dbReference type="InterPro" id="IPR023586">
    <property type="entry name" value="Ile-tRNA-ligase_type2"/>
</dbReference>
<dbReference type="SUPFAM" id="SSF50677">
    <property type="entry name" value="ValRS/IleRS/LeuRS editing domain"/>
    <property type="match status" value="1"/>
</dbReference>
<comment type="function">
    <text evidence="7">Catalyzes the attachment of isoleucine to tRNA(Ile). As IleRS can inadvertently accommodate and process structurally similar amino acids such as valine, to avoid such errors it has two additional distinct tRNA(Ile)-dependent editing activities. One activity is designated as 'pretransfer' editing and involves the hydrolysis of activated Val-AMP. The other activity is designated 'posttransfer' editing and involves deacylation of mischarged Val-tRNA(Ile).</text>
</comment>
<dbReference type="InterPro" id="IPR014729">
    <property type="entry name" value="Rossmann-like_a/b/a_fold"/>
</dbReference>
<evidence type="ECO:0000256" key="8">
    <source>
        <dbReference type="ARBA" id="ARBA00048359"/>
    </source>
</evidence>
<dbReference type="PANTHER" id="PTHR42780">
    <property type="entry name" value="SOLEUCYL-TRNA SYNTHETASE"/>
    <property type="match status" value="1"/>
</dbReference>
<keyword evidence="2" id="KW-0436">Ligase</keyword>
<dbReference type="InterPro" id="IPR009080">
    <property type="entry name" value="tRNAsynth_Ia_anticodon-bd"/>
</dbReference>
<dbReference type="InterPro" id="IPR013155">
    <property type="entry name" value="M/V/L/I-tRNA-synth_anticd-bd"/>
</dbReference>
<gene>
    <name evidence="12" type="ORF">UV74_C0013G0262</name>
</gene>
<keyword evidence="3" id="KW-0547">Nucleotide-binding</keyword>
<keyword evidence="4" id="KW-0067">ATP-binding</keyword>
<dbReference type="GO" id="GO:0000049">
    <property type="term" value="F:tRNA binding"/>
    <property type="evidence" value="ECO:0007669"/>
    <property type="project" value="InterPro"/>
</dbReference>
<dbReference type="CDD" id="cd07961">
    <property type="entry name" value="Anticodon_Ia_Ile_ABEc"/>
    <property type="match status" value="1"/>
</dbReference>
<evidence type="ECO:0000256" key="6">
    <source>
        <dbReference type="ARBA" id="ARBA00023146"/>
    </source>
</evidence>
<dbReference type="EMBL" id="LCFQ01000013">
    <property type="protein sequence ID" value="KKS97140.1"/>
    <property type="molecule type" value="Genomic_DNA"/>
</dbReference>
<accession>A0A0G1DH17</accession>
<reference evidence="12 13" key="1">
    <citation type="journal article" date="2015" name="Nature">
        <title>rRNA introns, odd ribosomes, and small enigmatic genomes across a large radiation of phyla.</title>
        <authorList>
            <person name="Brown C.T."/>
            <person name="Hug L.A."/>
            <person name="Thomas B.C."/>
            <person name="Sharon I."/>
            <person name="Castelle C.J."/>
            <person name="Singh A."/>
            <person name="Wilkins M.J."/>
            <person name="Williams K.H."/>
            <person name="Banfield J.F."/>
        </authorList>
    </citation>
    <scope>NUCLEOTIDE SEQUENCE [LARGE SCALE GENOMIC DNA]</scope>
</reference>